<evidence type="ECO:0000259" key="4">
    <source>
        <dbReference type="Pfam" id="PF06011"/>
    </source>
</evidence>
<feature type="compositionally biased region" description="Basic and acidic residues" evidence="1">
    <location>
        <begin position="804"/>
        <end position="828"/>
    </location>
</feature>
<feature type="compositionally biased region" description="Low complexity" evidence="1">
    <location>
        <begin position="108"/>
        <end position="119"/>
    </location>
</feature>
<keyword evidence="3" id="KW-0732">Signal</keyword>
<reference evidence="5 6" key="1">
    <citation type="submission" date="2012-05" db="EMBL/GenBank/DDBJ databases">
        <title>Recombination and specialization in a pathogen metapopulation.</title>
        <authorList>
            <person name="Gardiner A."/>
            <person name="Kemen E."/>
            <person name="Schultz-Larsen T."/>
            <person name="MacLean D."/>
            <person name="Van Oosterhout C."/>
            <person name="Jones J.D.G."/>
        </authorList>
    </citation>
    <scope>NUCLEOTIDE SEQUENCE [LARGE SCALE GENOMIC DNA]</scope>
    <source>
        <strain evidence="5 6">Ac Nc2</strain>
    </source>
</reference>
<dbReference type="InParanoid" id="A0A024G3G4"/>
<feature type="transmembrane region" description="Helical" evidence="2">
    <location>
        <begin position="608"/>
        <end position="630"/>
    </location>
</feature>
<feature type="compositionally biased region" description="Low complexity" evidence="1">
    <location>
        <begin position="83"/>
        <end position="93"/>
    </location>
</feature>
<protein>
    <recommendedName>
        <fullName evidence="4">TRP C-terminal domain-containing protein</fullName>
    </recommendedName>
</protein>
<feature type="signal peptide" evidence="3">
    <location>
        <begin position="1"/>
        <end position="27"/>
    </location>
</feature>
<dbReference type="InterPro" id="IPR010308">
    <property type="entry name" value="TRP_C"/>
</dbReference>
<dbReference type="OrthoDB" id="165358at2759"/>
<evidence type="ECO:0000313" key="6">
    <source>
        <dbReference type="Proteomes" id="UP000053237"/>
    </source>
</evidence>
<dbReference type="PANTHER" id="PTHR31145">
    <property type="entry name" value="INTEGRAL MEMBRANE PROTEIN (AFU_ORTHOLOGUE AFUA_7G01610)"/>
    <property type="match status" value="1"/>
</dbReference>
<feature type="chain" id="PRO_5001529441" description="TRP C-terminal domain-containing protein" evidence="3">
    <location>
        <begin position="28"/>
        <end position="855"/>
    </location>
</feature>
<dbReference type="InterPro" id="IPR040241">
    <property type="entry name" value="TRP_Flc/Pkd2-like"/>
</dbReference>
<evidence type="ECO:0000313" key="5">
    <source>
        <dbReference type="EMBL" id="CCI41211.1"/>
    </source>
</evidence>
<feature type="domain" description="TRP C-terminal" evidence="4">
    <location>
        <begin position="512"/>
        <end position="786"/>
    </location>
</feature>
<keyword evidence="6" id="KW-1185">Reference proteome</keyword>
<dbReference type="GO" id="GO:0016020">
    <property type="term" value="C:membrane"/>
    <property type="evidence" value="ECO:0007669"/>
    <property type="project" value="TreeGrafter"/>
</dbReference>
<gene>
    <name evidence="5" type="ORF">BN9_019950</name>
</gene>
<sequence>MRVRSWCPSAPALLLILVYYPAQYSDAQAKCRLDMLSSVATTLTEAKEHAPGDSTLNTTELHKTKSPNQPGQTKIEENSLIVNASNTSASSKATKARTPTDLDVSLIPTTPSTTHTPTSIENPTKKETSPRQHEDTKKKTEETTTPPETASSQAPEPAVPPLSPPIEASTVDSLNNNTRSLLELNTSTNSPDSLNSLTTVKEDDVNVPLNTSDDTSKLDTTKVPLVPAPVIQDVDKDDSNTIVCDEKFYGQWLKKKLTCGGADLDVSAAVTSSKCSVYGGQFYGIPGDACVSLCRFPACLNDKWSYTATNGFQSLIYKNLSLISFMNPSMVKDFTKRVTGFSAIAADQSFVSTKECASFAACSCSTFSGELTDEQKKKDRSFGITQGVIKNDETTKTAAVITPVTKAFASTTIALTGVISVAAAVGGGAAGVGGVSTSAMAAASSGNTAVASIDVCQFMVFVSMLKLEGGSYIISSAGKQLAASMFLFYKFEDTDMNNFGTRRLSDFDMTSSESGISTYCRNVGIDEDMLFVSALAGVATVLGCVLGLFLIAYALSGLFMSRRDFVAKFYDRTIGFVILILIVSQYSIGVAATYQIYRSFDTNALHDIKLYAAVLSIIFLAFGIIVYGYFVIKRHEEEIKDVGTPGHLDKKVCLRYGPLYDEYKYRHRFFFAPKMMLALISGCVTGYVGISTTAQLAILLVSNVLFFLYLEIRSPYNSRFAQTTTSFVTLMKMAVLILTFFLISAASADGFPTDLQHGVSLTIVGLNAFMIFILMLRGVYAFYRKYKLQKAGKYDEEDQPNLDEYFRKDRSPHHDGRNGRQQPDDRIARPYSQPMNGYHAGPGSRMNNGKDVVEL</sequence>
<feature type="region of interest" description="Disordered" evidence="1">
    <location>
        <begin position="799"/>
        <end position="855"/>
    </location>
</feature>
<organism evidence="5 6">
    <name type="scientific">Albugo candida</name>
    <dbReference type="NCBI Taxonomy" id="65357"/>
    <lineage>
        <taxon>Eukaryota</taxon>
        <taxon>Sar</taxon>
        <taxon>Stramenopiles</taxon>
        <taxon>Oomycota</taxon>
        <taxon>Peronosporomycetes</taxon>
        <taxon>Albuginales</taxon>
        <taxon>Albuginaceae</taxon>
        <taxon>Albugo</taxon>
    </lineage>
</organism>
<feature type="transmembrane region" description="Helical" evidence="2">
    <location>
        <begin position="669"/>
        <end position="688"/>
    </location>
</feature>
<dbReference type="PANTHER" id="PTHR31145:SF6">
    <property type="entry name" value="INTEGRAL MEMBRANE PROTEIN (AFU_ORTHOLOGUE AFUA_7G01610)"/>
    <property type="match status" value="1"/>
</dbReference>
<comment type="caution">
    <text evidence="5">The sequence shown here is derived from an EMBL/GenBank/DDBJ whole genome shotgun (WGS) entry which is preliminary data.</text>
</comment>
<keyword evidence="2" id="KW-0472">Membrane</keyword>
<keyword evidence="2" id="KW-0812">Transmembrane</keyword>
<dbReference type="GO" id="GO:0055085">
    <property type="term" value="P:transmembrane transport"/>
    <property type="evidence" value="ECO:0007669"/>
    <property type="project" value="TreeGrafter"/>
</dbReference>
<evidence type="ECO:0000256" key="3">
    <source>
        <dbReference type="SAM" id="SignalP"/>
    </source>
</evidence>
<keyword evidence="2" id="KW-1133">Transmembrane helix</keyword>
<evidence type="ECO:0000256" key="1">
    <source>
        <dbReference type="SAM" id="MobiDB-lite"/>
    </source>
</evidence>
<dbReference type="AlphaFoldDB" id="A0A024G3G4"/>
<accession>A0A024G3G4</accession>
<feature type="transmembrane region" description="Helical" evidence="2">
    <location>
        <begin position="576"/>
        <end position="596"/>
    </location>
</feature>
<dbReference type="EMBL" id="CAIX01000016">
    <property type="protein sequence ID" value="CCI41211.1"/>
    <property type="molecule type" value="Genomic_DNA"/>
</dbReference>
<feature type="transmembrane region" description="Helical" evidence="2">
    <location>
        <begin position="694"/>
        <end position="712"/>
    </location>
</feature>
<feature type="transmembrane region" description="Helical" evidence="2">
    <location>
        <begin position="529"/>
        <end position="555"/>
    </location>
</feature>
<feature type="transmembrane region" description="Helical" evidence="2">
    <location>
        <begin position="758"/>
        <end position="783"/>
    </location>
</feature>
<feature type="transmembrane region" description="Helical" evidence="2">
    <location>
        <begin position="724"/>
        <end position="746"/>
    </location>
</feature>
<feature type="region of interest" description="Disordered" evidence="1">
    <location>
        <begin position="45"/>
        <end position="172"/>
    </location>
</feature>
<dbReference type="Pfam" id="PF06011">
    <property type="entry name" value="TRP"/>
    <property type="match status" value="1"/>
</dbReference>
<name>A0A024G3G4_9STRA</name>
<dbReference type="Proteomes" id="UP000053237">
    <property type="component" value="Unassembled WGS sequence"/>
</dbReference>
<proteinExistence type="predicted"/>
<feature type="compositionally biased region" description="Basic and acidic residues" evidence="1">
    <location>
        <begin position="123"/>
        <end position="142"/>
    </location>
</feature>
<evidence type="ECO:0000256" key="2">
    <source>
        <dbReference type="SAM" id="Phobius"/>
    </source>
</evidence>